<reference evidence="1" key="2">
    <citation type="submission" date="2024-06" db="UniProtKB">
        <authorList>
            <consortium name="EnsemblMetazoa"/>
        </authorList>
    </citation>
    <scope>IDENTIFICATION</scope>
</reference>
<proteinExistence type="predicted"/>
<reference evidence="2" key="1">
    <citation type="journal article" date="2010" name="Nature">
        <title>The Amphimedon queenslandica genome and the evolution of animal complexity.</title>
        <authorList>
            <person name="Srivastava M."/>
            <person name="Simakov O."/>
            <person name="Chapman J."/>
            <person name="Fahey B."/>
            <person name="Gauthier M.E."/>
            <person name="Mitros T."/>
            <person name="Richards G.S."/>
            <person name="Conaco C."/>
            <person name="Dacre M."/>
            <person name="Hellsten U."/>
            <person name="Larroux C."/>
            <person name="Putnam N.H."/>
            <person name="Stanke M."/>
            <person name="Adamska M."/>
            <person name="Darling A."/>
            <person name="Degnan S.M."/>
            <person name="Oakley T.H."/>
            <person name="Plachetzki D.C."/>
            <person name="Zhai Y."/>
            <person name="Adamski M."/>
            <person name="Calcino A."/>
            <person name="Cummins S.F."/>
            <person name="Goodstein D.M."/>
            <person name="Harris C."/>
            <person name="Jackson D.J."/>
            <person name="Leys S.P."/>
            <person name="Shu S."/>
            <person name="Woodcroft B.J."/>
            <person name="Vervoort M."/>
            <person name="Kosik K.S."/>
            <person name="Manning G."/>
            <person name="Degnan B.M."/>
            <person name="Rokhsar D.S."/>
        </authorList>
    </citation>
    <scope>NUCLEOTIDE SEQUENCE [LARGE SCALE GENOMIC DNA]</scope>
</reference>
<dbReference type="GeneID" id="109591232"/>
<accession>A0AAN0JZY6</accession>
<evidence type="ECO:0000313" key="2">
    <source>
        <dbReference type="Proteomes" id="UP000007879"/>
    </source>
</evidence>
<dbReference type="RefSeq" id="XP_019862564.1">
    <property type="nucleotide sequence ID" value="XM_020007005.1"/>
</dbReference>
<keyword evidence="2" id="KW-1185">Reference proteome</keyword>
<dbReference type="KEGG" id="aqu:109591232"/>
<sequence>MTVPEEELLLFVQSDTESVREVEEEPLYEELTALRSQFNEIKDMPDKSSKMKIEYTGSLSSNTDSAASRVIRGMTFEIDDYKFHLKAMTSPDYQPLVHNKRIIEKLQERIALMNMKLITLTKCREKIIKDIKDHLKEIEEKKQREKEQKSGKKMCLFWLFCNHPVTGELKKAFLNVNKNELLPSVLDKAYELMKLAPHIPIERCRLVEYSDYLKVMGRSFDLNKFQYHTIRQLMGDAGVSYYSSGLLLETRKENETFKTYNDGVYPNEFDQKYRSSYGKFEKDVATHNIHSQPLVLCIE</sequence>
<organism evidence="1 2">
    <name type="scientific">Amphimedon queenslandica</name>
    <name type="common">Sponge</name>
    <dbReference type="NCBI Taxonomy" id="400682"/>
    <lineage>
        <taxon>Eukaryota</taxon>
        <taxon>Metazoa</taxon>
        <taxon>Porifera</taxon>
        <taxon>Demospongiae</taxon>
        <taxon>Heteroscleromorpha</taxon>
        <taxon>Haplosclerida</taxon>
        <taxon>Niphatidae</taxon>
        <taxon>Amphimedon</taxon>
    </lineage>
</organism>
<protein>
    <submittedName>
        <fullName evidence="1">Uncharacterized protein</fullName>
    </submittedName>
</protein>
<dbReference type="EnsemblMetazoa" id="XM_020007005.1">
    <property type="protein sequence ID" value="XP_019862564.1"/>
    <property type="gene ID" value="LOC109591232"/>
</dbReference>
<dbReference type="AlphaFoldDB" id="A0AAN0JZY6"/>
<name>A0AAN0JZY6_AMPQE</name>
<dbReference type="Proteomes" id="UP000007879">
    <property type="component" value="Unassembled WGS sequence"/>
</dbReference>
<evidence type="ECO:0000313" key="1">
    <source>
        <dbReference type="EnsemblMetazoa" id="XP_019862564.1"/>
    </source>
</evidence>